<dbReference type="InterPro" id="IPR001810">
    <property type="entry name" value="F-box_dom"/>
</dbReference>
<dbReference type="OrthoDB" id="1059987at2759"/>
<dbReference type="InterPro" id="IPR006527">
    <property type="entry name" value="F-box-assoc_dom_typ1"/>
</dbReference>
<dbReference type="PANTHER" id="PTHR31672">
    <property type="entry name" value="BNACNNG10540D PROTEIN"/>
    <property type="match status" value="1"/>
</dbReference>
<dbReference type="Proteomes" id="UP000631114">
    <property type="component" value="Unassembled WGS sequence"/>
</dbReference>
<dbReference type="InterPro" id="IPR017451">
    <property type="entry name" value="F-box-assoc_interact_dom"/>
</dbReference>
<dbReference type="EMBL" id="JADFTS010000003">
    <property type="protein sequence ID" value="KAF9615390.1"/>
    <property type="molecule type" value="Genomic_DNA"/>
</dbReference>
<keyword evidence="3" id="KW-1185">Reference proteome</keyword>
<protein>
    <recommendedName>
        <fullName evidence="1">F-box domain-containing protein</fullName>
    </recommendedName>
</protein>
<dbReference type="SUPFAM" id="SSF81383">
    <property type="entry name" value="F-box domain"/>
    <property type="match status" value="1"/>
</dbReference>
<dbReference type="PANTHER" id="PTHR31672:SF13">
    <property type="entry name" value="F-BOX PROTEIN CPR30-LIKE"/>
    <property type="match status" value="1"/>
</dbReference>
<dbReference type="Gene3D" id="1.20.1280.50">
    <property type="match status" value="1"/>
</dbReference>
<feature type="domain" description="F-box" evidence="1">
    <location>
        <begin position="4"/>
        <end position="44"/>
    </location>
</feature>
<dbReference type="Pfam" id="PF12937">
    <property type="entry name" value="F-box-like"/>
    <property type="match status" value="1"/>
</dbReference>
<dbReference type="InterPro" id="IPR036047">
    <property type="entry name" value="F-box-like_dom_sf"/>
</dbReference>
<gene>
    <name evidence="2" type="ORF">IFM89_023041</name>
</gene>
<sequence length="408" mass="46506">MDRISRDNAVDILSRLPIRDLLRCRGVCKSWCTIASDPTFSTTLKLKFRKTSTTDLIIWDKFDNTMFFAEDSKSDYDRRNRVIRVSNKFYFSCKEDLWDDLNVLGSCNGILCLSNFSFKRIRLYNPISEEYLLLPNFVTPGRGNKVLKILSGFGFDDVFHKVVLLLFYEIQGRCKSKIVMNEMQVYTPDSNVWQRSIGSVPNMLINAYELASSVFIDGSLHWITTADKSSESGSRLLIVSLHLGREDFGVTETPISVLVELEFTLKHYVLGVLQECLSLVNSSTGRFVDVWILKNDEGKQDWSKLFSIWTAELVLPAHLNEPVIVRPIKLQNNGVVLLVHNHGLVVYNAEANKGQFLIVDGRKDKKMYSYKAIPLLGSLISIKSPCRMDSGEKYLPAENGHRGKRTCY</sequence>
<dbReference type="InterPro" id="IPR050796">
    <property type="entry name" value="SCF_F-box_component"/>
</dbReference>
<accession>A0A835ICC0</accession>
<dbReference type="Pfam" id="PF07734">
    <property type="entry name" value="FBA_1"/>
    <property type="match status" value="1"/>
</dbReference>
<dbReference type="NCBIfam" id="TIGR01640">
    <property type="entry name" value="F_box_assoc_1"/>
    <property type="match status" value="1"/>
</dbReference>
<proteinExistence type="predicted"/>
<reference evidence="2 3" key="1">
    <citation type="submission" date="2020-10" db="EMBL/GenBank/DDBJ databases">
        <title>The Coptis chinensis genome and diversification of protoberbering-type alkaloids.</title>
        <authorList>
            <person name="Wang B."/>
            <person name="Shu S."/>
            <person name="Song C."/>
            <person name="Liu Y."/>
        </authorList>
    </citation>
    <scope>NUCLEOTIDE SEQUENCE [LARGE SCALE GENOMIC DNA]</scope>
    <source>
        <strain evidence="2">HL-2020</strain>
        <tissue evidence="2">Leaf</tissue>
    </source>
</reference>
<evidence type="ECO:0000259" key="1">
    <source>
        <dbReference type="SMART" id="SM00256"/>
    </source>
</evidence>
<evidence type="ECO:0000313" key="3">
    <source>
        <dbReference type="Proteomes" id="UP000631114"/>
    </source>
</evidence>
<evidence type="ECO:0000313" key="2">
    <source>
        <dbReference type="EMBL" id="KAF9615390.1"/>
    </source>
</evidence>
<dbReference type="SMART" id="SM00256">
    <property type="entry name" value="FBOX"/>
    <property type="match status" value="1"/>
</dbReference>
<comment type="caution">
    <text evidence="2">The sequence shown here is derived from an EMBL/GenBank/DDBJ whole genome shotgun (WGS) entry which is preliminary data.</text>
</comment>
<organism evidence="2 3">
    <name type="scientific">Coptis chinensis</name>
    <dbReference type="NCBI Taxonomy" id="261450"/>
    <lineage>
        <taxon>Eukaryota</taxon>
        <taxon>Viridiplantae</taxon>
        <taxon>Streptophyta</taxon>
        <taxon>Embryophyta</taxon>
        <taxon>Tracheophyta</taxon>
        <taxon>Spermatophyta</taxon>
        <taxon>Magnoliopsida</taxon>
        <taxon>Ranunculales</taxon>
        <taxon>Ranunculaceae</taxon>
        <taxon>Coptidoideae</taxon>
        <taxon>Coptis</taxon>
    </lineage>
</organism>
<dbReference type="AlphaFoldDB" id="A0A835ICC0"/>
<name>A0A835ICC0_9MAGN</name>